<dbReference type="Proteomes" id="UP000190890">
    <property type="component" value="Unassembled WGS sequence"/>
</dbReference>
<feature type="transmembrane region" description="Helical" evidence="1">
    <location>
        <begin position="43"/>
        <end position="60"/>
    </location>
</feature>
<feature type="transmembrane region" description="Helical" evidence="1">
    <location>
        <begin position="122"/>
        <end position="140"/>
    </location>
</feature>
<sequence length="186" mass="19962">MSLRKKCSTEEIQKHREEIFKVITLAMGIGLLPPIWAVLSPFLGIKVGGVALVCAALFVANGNKIQDIIKISVGFAISVAWGCIASYIINVLPWNKSINVFITLCSMGVIAVLIASSRLKKIIYLPSWLCGWAITLGILGELPMGAWGNIPMAILVSMIVGVVYVGAGVLVFGNFINKLLAYISSI</sequence>
<keyword evidence="1" id="KW-1133">Transmembrane helix</keyword>
<evidence type="ECO:0000313" key="2">
    <source>
        <dbReference type="EMBL" id="OOM75937.1"/>
    </source>
</evidence>
<feature type="transmembrane region" description="Helical" evidence="1">
    <location>
        <begin position="72"/>
        <end position="92"/>
    </location>
</feature>
<gene>
    <name evidence="2" type="ORF">CLPUN_29740</name>
</gene>
<dbReference type="AlphaFoldDB" id="A0A1S8TDN5"/>
<dbReference type="Pfam" id="PF06496">
    <property type="entry name" value="DUF1097"/>
    <property type="match status" value="1"/>
</dbReference>
<keyword evidence="1" id="KW-0812">Transmembrane</keyword>
<evidence type="ECO:0008006" key="4">
    <source>
        <dbReference type="Google" id="ProtNLM"/>
    </source>
</evidence>
<name>A0A1S8TDN5_9CLOT</name>
<proteinExistence type="predicted"/>
<keyword evidence="3" id="KW-1185">Reference proteome</keyword>
<dbReference type="STRING" id="29367.CLPUN_29740"/>
<reference evidence="2 3" key="1">
    <citation type="submission" date="2016-05" db="EMBL/GenBank/DDBJ databases">
        <title>Microbial solvent formation.</title>
        <authorList>
            <person name="Poehlein A."/>
            <person name="Montoya Solano J.D."/>
            <person name="Flitsch S."/>
            <person name="Krabben P."/>
            <person name="Duerre P."/>
            <person name="Daniel R."/>
        </authorList>
    </citation>
    <scope>NUCLEOTIDE SEQUENCE [LARGE SCALE GENOMIC DNA]</scope>
    <source>
        <strain evidence="2 3">DSM 2619</strain>
    </source>
</reference>
<evidence type="ECO:0000256" key="1">
    <source>
        <dbReference type="SAM" id="Phobius"/>
    </source>
</evidence>
<feature type="transmembrane region" description="Helical" evidence="1">
    <location>
        <begin position="98"/>
        <end position="115"/>
    </location>
</feature>
<dbReference type="InterPro" id="IPR009476">
    <property type="entry name" value="DUF1097"/>
</dbReference>
<accession>A0A1S8TDN5</accession>
<comment type="caution">
    <text evidence="2">The sequence shown here is derived from an EMBL/GenBank/DDBJ whole genome shotgun (WGS) entry which is preliminary data.</text>
</comment>
<feature type="transmembrane region" description="Helical" evidence="1">
    <location>
        <begin position="152"/>
        <end position="176"/>
    </location>
</feature>
<evidence type="ECO:0000313" key="3">
    <source>
        <dbReference type="Proteomes" id="UP000190890"/>
    </source>
</evidence>
<organism evidence="2 3">
    <name type="scientific">Clostridium puniceum</name>
    <dbReference type="NCBI Taxonomy" id="29367"/>
    <lineage>
        <taxon>Bacteria</taxon>
        <taxon>Bacillati</taxon>
        <taxon>Bacillota</taxon>
        <taxon>Clostridia</taxon>
        <taxon>Eubacteriales</taxon>
        <taxon>Clostridiaceae</taxon>
        <taxon>Clostridium</taxon>
    </lineage>
</organism>
<dbReference type="EMBL" id="LZZM01000179">
    <property type="protein sequence ID" value="OOM75937.1"/>
    <property type="molecule type" value="Genomic_DNA"/>
</dbReference>
<feature type="transmembrane region" description="Helical" evidence="1">
    <location>
        <begin position="20"/>
        <end position="37"/>
    </location>
</feature>
<protein>
    <recommendedName>
        <fullName evidence="4">DUF1097 domain-containing protein</fullName>
    </recommendedName>
</protein>
<keyword evidence="1" id="KW-0472">Membrane</keyword>
<dbReference type="OrthoDB" id="1852275at2"/>